<dbReference type="AlphaFoldDB" id="A0A2M8QDN1"/>
<dbReference type="Gene3D" id="3.90.1150.10">
    <property type="entry name" value="Aspartate Aminotransferase, domain 1"/>
    <property type="match status" value="1"/>
</dbReference>
<keyword evidence="4 6" id="KW-0808">Transferase</keyword>
<dbReference type="InterPro" id="IPR004839">
    <property type="entry name" value="Aminotransferase_I/II_large"/>
</dbReference>
<evidence type="ECO:0000313" key="8">
    <source>
        <dbReference type="EMBL" id="PJF47911.1"/>
    </source>
</evidence>
<evidence type="ECO:0000256" key="5">
    <source>
        <dbReference type="ARBA" id="ARBA00022898"/>
    </source>
</evidence>
<sequence length="388" mass="43762">MRTSIRTQRFPESIIREMTRVALDVGAINLSQGYPDFPAPQAIKDAAARAIQDDWNQYSVTWGLKPLRDAIADHYRRRYEMDVNPDTDVVVCCGATECMIAAMLGVVNPGDEVVCFEPYYESYIPNCFITQSTPRFVSLRPAADGAWTFDPDELRRVFNAKTKAIIVNSPHNPTGKVFTRDELQLIAELCIAHDVIAITDEIYEFITYDGAQHTPIATLPGMAERTITISGMSKTFSVTGWRLGYAVAPADLMVGVRKAHDFMSVCAATPLQVAGIAMLTLGDDYYRQLREDYAQRREFALEMLREVGFKPVTPEGAYYIMADFSAISDEDDITFGLRMAQEIGVACVPGSPFFSRPERSRNIVRFAFCKKRETLEQARERLQRLKRR</sequence>
<dbReference type="Pfam" id="PF00155">
    <property type="entry name" value="Aminotran_1_2"/>
    <property type="match status" value="1"/>
</dbReference>
<evidence type="ECO:0000256" key="3">
    <source>
        <dbReference type="ARBA" id="ARBA00022576"/>
    </source>
</evidence>
<dbReference type="SUPFAM" id="SSF53383">
    <property type="entry name" value="PLP-dependent transferases"/>
    <property type="match status" value="1"/>
</dbReference>
<name>A0A2M8QDN1_9CHLR</name>
<organism evidence="8 9">
    <name type="scientific">Candidatus Thermofonsia Clade 3 bacterium</name>
    <dbReference type="NCBI Taxonomy" id="2364212"/>
    <lineage>
        <taxon>Bacteria</taxon>
        <taxon>Bacillati</taxon>
        <taxon>Chloroflexota</taxon>
        <taxon>Candidatus Thermofontia</taxon>
        <taxon>Candidatus Thermofonsia Clade 3</taxon>
    </lineage>
</organism>
<dbReference type="GO" id="GO:0030170">
    <property type="term" value="F:pyridoxal phosphate binding"/>
    <property type="evidence" value="ECO:0007669"/>
    <property type="project" value="InterPro"/>
</dbReference>
<dbReference type="InterPro" id="IPR004838">
    <property type="entry name" value="NHTrfase_class1_PyrdxlP-BS"/>
</dbReference>
<evidence type="ECO:0000256" key="4">
    <source>
        <dbReference type="ARBA" id="ARBA00022679"/>
    </source>
</evidence>
<reference evidence="8 9" key="1">
    <citation type="submission" date="2017-11" db="EMBL/GenBank/DDBJ databases">
        <title>Evolution of Phototrophy in the Chloroflexi Phylum Driven by Horizontal Gene Transfer.</title>
        <authorList>
            <person name="Ward L.M."/>
            <person name="Hemp J."/>
            <person name="Shih P.M."/>
            <person name="Mcglynn S.E."/>
            <person name="Fischer W."/>
        </authorList>
    </citation>
    <scope>NUCLEOTIDE SEQUENCE [LARGE SCALE GENOMIC DNA]</scope>
    <source>
        <strain evidence="8">JP3_7</strain>
    </source>
</reference>
<dbReference type="PANTHER" id="PTHR43807:SF20">
    <property type="entry name" value="FI04487P"/>
    <property type="match status" value="1"/>
</dbReference>
<protein>
    <recommendedName>
        <fullName evidence="6">Aminotransferase</fullName>
        <ecNumber evidence="6">2.6.1.-</ecNumber>
    </recommendedName>
</protein>
<keyword evidence="3 6" id="KW-0032">Aminotransferase</keyword>
<comment type="caution">
    <text evidence="8">The sequence shown here is derived from an EMBL/GenBank/DDBJ whole genome shotgun (WGS) entry which is preliminary data.</text>
</comment>
<dbReference type="Proteomes" id="UP000230790">
    <property type="component" value="Unassembled WGS sequence"/>
</dbReference>
<proteinExistence type="inferred from homology"/>
<comment type="similarity">
    <text evidence="2 6">Belongs to the class-I pyridoxal-phosphate-dependent aminotransferase family.</text>
</comment>
<keyword evidence="5" id="KW-0663">Pyridoxal phosphate</keyword>
<dbReference type="GO" id="GO:0005737">
    <property type="term" value="C:cytoplasm"/>
    <property type="evidence" value="ECO:0007669"/>
    <property type="project" value="TreeGrafter"/>
</dbReference>
<dbReference type="GO" id="GO:0016212">
    <property type="term" value="F:kynurenine-oxoglutarate transaminase activity"/>
    <property type="evidence" value="ECO:0007669"/>
    <property type="project" value="TreeGrafter"/>
</dbReference>
<feature type="domain" description="Aminotransferase class I/classII large" evidence="7">
    <location>
        <begin position="28"/>
        <end position="382"/>
    </location>
</feature>
<dbReference type="PROSITE" id="PS00105">
    <property type="entry name" value="AA_TRANSFER_CLASS_1"/>
    <property type="match status" value="1"/>
</dbReference>
<dbReference type="InterPro" id="IPR051326">
    <property type="entry name" value="Kynurenine-oxoglutarate_AT"/>
</dbReference>
<comment type="cofactor">
    <cofactor evidence="1 6">
        <name>pyridoxal 5'-phosphate</name>
        <dbReference type="ChEBI" id="CHEBI:597326"/>
    </cofactor>
</comment>
<evidence type="ECO:0000259" key="7">
    <source>
        <dbReference type="Pfam" id="PF00155"/>
    </source>
</evidence>
<dbReference type="InterPro" id="IPR015424">
    <property type="entry name" value="PyrdxlP-dep_Trfase"/>
</dbReference>
<dbReference type="Gene3D" id="3.40.640.10">
    <property type="entry name" value="Type I PLP-dependent aspartate aminotransferase-like (Major domain)"/>
    <property type="match status" value="1"/>
</dbReference>
<gene>
    <name evidence="8" type="ORF">CUN48_06055</name>
</gene>
<dbReference type="PANTHER" id="PTHR43807">
    <property type="entry name" value="FI04487P"/>
    <property type="match status" value="1"/>
</dbReference>
<dbReference type="EMBL" id="PGTN01000030">
    <property type="protein sequence ID" value="PJF47911.1"/>
    <property type="molecule type" value="Genomic_DNA"/>
</dbReference>
<dbReference type="InterPro" id="IPR015421">
    <property type="entry name" value="PyrdxlP-dep_Trfase_major"/>
</dbReference>
<dbReference type="FunFam" id="3.40.640.10:FF:000024">
    <property type="entry name" value="Kynurenine--oxoglutarate transaminase 3"/>
    <property type="match status" value="1"/>
</dbReference>
<dbReference type="EC" id="2.6.1.-" evidence="6"/>
<dbReference type="CDD" id="cd00609">
    <property type="entry name" value="AAT_like"/>
    <property type="match status" value="1"/>
</dbReference>
<evidence type="ECO:0000256" key="2">
    <source>
        <dbReference type="ARBA" id="ARBA00007441"/>
    </source>
</evidence>
<evidence type="ECO:0000256" key="6">
    <source>
        <dbReference type="RuleBase" id="RU000481"/>
    </source>
</evidence>
<evidence type="ECO:0000256" key="1">
    <source>
        <dbReference type="ARBA" id="ARBA00001933"/>
    </source>
</evidence>
<evidence type="ECO:0000313" key="9">
    <source>
        <dbReference type="Proteomes" id="UP000230790"/>
    </source>
</evidence>
<accession>A0A2M8QDN1</accession>
<dbReference type="InterPro" id="IPR015422">
    <property type="entry name" value="PyrdxlP-dep_Trfase_small"/>
</dbReference>